<dbReference type="PANTHER" id="PTHR30121">
    <property type="entry name" value="UNCHARACTERIZED PROTEIN YJGR-RELATED"/>
    <property type="match status" value="1"/>
</dbReference>
<dbReference type="Gene3D" id="3.40.50.300">
    <property type="entry name" value="P-loop containing nucleotide triphosphate hydrolases"/>
    <property type="match status" value="1"/>
</dbReference>
<dbReference type="EMBL" id="CP116942">
    <property type="protein sequence ID" value="WCO67965.1"/>
    <property type="molecule type" value="Genomic_DNA"/>
</dbReference>
<dbReference type="InterPro" id="IPR051162">
    <property type="entry name" value="T4SS_component"/>
</dbReference>
<dbReference type="AlphaFoldDB" id="A0AAE9Y762"/>
<gene>
    <name evidence="1" type="ORF">PO878_04410</name>
</gene>
<organism evidence="1 2">
    <name type="scientific">Iamia majanohamensis</name>
    <dbReference type="NCBI Taxonomy" id="467976"/>
    <lineage>
        <taxon>Bacteria</taxon>
        <taxon>Bacillati</taxon>
        <taxon>Actinomycetota</taxon>
        <taxon>Acidimicrobiia</taxon>
        <taxon>Acidimicrobiales</taxon>
        <taxon>Iamiaceae</taxon>
        <taxon>Iamia</taxon>
    </lineage>
</organism>
<dbReference type="RefSeq" id="WP_272737482.1">
    <property type="nucleotide sequence ID" value="NZ_CP116942.1"/>
</dbReference>
<reference evidence="1" key="1">
    <citation type="submission" date="2023-01" db="EMBL/GenBank/DDBJ databases">
        <title>The diversity of Class Acidimicrobiia in South China Sea sediment environments and the proposal of Iamia marina sp. nov., a novel species of the genus Iamia.</title>
        <authorList>
            <person name="He Y."/>
            <person name="Tian X."/>
        </authorList>
    </citation>
    <scope>NUCLEOTIDE SEQUENCE</scope>
    <source>
        <strain evidence="1">DSM 19957</strain>
    </source>
</reference>
<evidence type="ECO:0000313" key="1">
    <source>
        <dbReference type="EMBL" id="WCO67965.1"/>
    </source>
</evidence>
<sequence length="435" mass="46194">MTRPSLRLPYHQGTTAHVSSIYPFSVQGSFGHLGTYVGLDLLAGGGEFCWDPFEAYGSGLVTNPNGWILGEPGNGKSALVKCLLWRQAAIYGSGPDGRWFGIVDPKGEYAMLAEHLGLTTVRLSPGGTTTVNPLAPGPSTDHEPEDKQILRRAEMCTALVGTVLERALTQLEDAVVFAAVDQITSSPVIEPTLADVARLVASPTETMAERLRSTDRDLAAETSTVAYALDKLLSRSLRGMFDGRSTVPLRWDGPGVVLDLSAVPLDSDALPLVMVAAAGWFQQLMACPGPQRVQILDEAWALLRNRHTAGYLQTCFKLGRTYGVANLCITHRASDLVAQADDGTATSKIAAGLLADSATKVVLRQAPDQLDAAVAHFGLTGPEASIVGQLTRGRALWKLGGRTAVVQHILGPGEQPIVDTDARMHGTARRGADAA</sequence>
<dbReference type="KEGG" id="ima:PO878_04410"/>
<dbReference type="InterPro" id="IPR027417">
    <property type="entry name" value="P-loop_NTPase"/>
</dbReference>
<evidence type="ECO:0000313" key="2">
    <source>
        <dbReference type="Proteomes" id="UP001216390"/>
    </source>
</evidence>
<accession>A0AAE9Y762</accession>
<protein>
    <recommendedName>
        <fullName evidence="3">ATP-binding protein</fullName>
    </recommendedName>
</protein>
<proteinExistence type="predicted"/>
<evidence type="ECO:0008006" key="3">
    <source>
        <dbReference type="Google" id="ProtNLM"/>
    </source>
</evidence>
<dbReference type="Proteomes" id="UP001216390">
    <property type="component" value="Chromosome"/>
</dbReference>
<name>A0AAE9Y762_9ACTN</name>
<dbReference type="Gene3D" id="1.10.8.730">
    <property type="match status" value="1"/>
</dbReference>
<dbReference type="PANTHER" id="PTHR30121:SF6">
    <property type="entry name" value="SLR6007 PROTEIN"/>
    <property type="match status" value="1"/>
</dbReference>
<keyword evidence="2" id="KW-1185">Reference proteome</keyword>
<dbReference type="SUPFAM" id="SSF52540">
    <property type="entry name" value="P-loop containing nucleoside triphosphate hydrolases"/>
    <property type="match status" value="1"/>
</dbReference>